<gene>
    <name evidence="2" type="ORF">THARTR1_00252</name>
</gene>
<evidence type="ECO:0000256" key="1">
    <source>
        <dbReference type="SAM" id="MobiDB-lite"/>
    </source>
</evidence>
<organism evidence="2 3">
    <name type="scientific">Trichoderma harzianum</name>
    <name type="common">Hypocrea lixii</name>
    <dbReference type="NCBI Taxonomy" id="5544"/>
    <lineage>
        <taxon>Eukaryota</taxon>
        <taxon>Fungi</taxon>
        <taxon>Dikarya</taxon>
        <taxon>Ascomycota</taxon>
        <taxon>Pezizomycotina</taxon>
        <taxon>Sordariomycetes</taxon>
        <taxon>Hypocreomycetidae</taxon>
        <taxon>Hypocreales</taxon>
        <taxon>Hypocreaceae</taxon>
        <taxon>Trichoderma</taxon>
    </lineage>
</organism>
<reference evidence="2 3" key="1">
    <citation type="submission" date="2017-02" db="EMBL/GenBank/DDBJ databases">
        <title>Genomes of Trichoderma spp. with biocontrol activity.</title>
        <authorList>
            <person name="Gardiner D."/>
            <person name="Kazan K."/>
            <person name="Vos C."/>
            <person name="Harvey P."/>
        </authorList>
    </citation>
    <scope>NUCLEOTIDE SEQUENCE [LARGE SCALE GENOMIC DNA]</scope>
    <source>
        <strain evidence="2 3">Tr1</strain>
    </source>
</reference>
<sequence>MEAWTLGIAAAEKARNNNIVQATSSNEPSFHKDASSGSEESSHSDKEESITEEATEEEASDEDVSDEEIVPRLLNAEGKRVASPTPPGDQPLDKRPRQSTAEEEFDIAKVVEAIENPSLWKMSQNAALWEECESRLEVLVEKVVTMDNGACEEREEMRKYWEEEKKYWEEEAKYWREEAKYWREIQKFMVAISNAFVVTAQTENK</sequence>
<dbReference type="EMBL" id="MTYI01000004">
    <property type="protein sequence ID" value="PNP60228.1"/>
    <property type="molecule type" value="Genomic_DNA"/>
</dbReference>
<feature type="compositionally biased region" description="Polar residues" evidence="1">
    <location>
        <begin position="16"/>
        <end position="28"/>
    </location>
</feature>
<evidence type="ECO:0000313" key="3">
    <source>
        <dbReference type="Proteomes" id="UP000236290"/>
    </source>
</evidence>
<feature type="region of interest" description="Disordered" evidence="1">
    <location>
        <begin position="14"/>
        <end position="103"/>
    </location>
</feature>
<feature type="compositionally biased region" description="Basic and acidic residues" evidence="1">
    <location>
        <begin position="29"/>
        <end position="49"/>
    </location>
</feature>
<feature type="compositionally biased region" description="Acidic residues" evidence="1">
    <location>
        <begin position="50"/>
        <end position="68"/>
    </location>
</feature>
<dbReference type="AlphaFoldDB" id="A0A2K0UR25"/>
<proteinExistence type="predicted"/>
<accession>A0A2K0UR25</accession>
<name>A0A2K0UR25_TRIHA</name>
<dbReference type="OrthoDB" id="10527283at2759"/>
<dbReference type="Proteomes" id="UP000236290">
    <property type="component" value="Unassembled WGS sequence"/>
</dbReference>
<evidence type="ECO:0000313" key="2">
    <source>
        <dbReference type="EMBL" id="PNP60228.1"/>
    </source>
</evidence>
<comment type="caution">
    <text evidence="2">The sequence shown here is derived from an EMBL/GenBank/DDBJ whole genome shotgun (WGS) entry which is preliminary data.</text>
</comment>
<protein>
    <submittedName>
        <fullName evidence="2">Uncharacterized protein</fullName>
    </submittedName>
</protein>